<evidence type="ECO:0000259" key="3">
    <source>
        <dbReference type="Pfam" id="PF08387"/>
    </source>
</evidence>
<evidence type="ECO:0000259" key="2">
    <source>
        <dbReference type="Pfam" id="PF00646"/>
    </source>
</evidence>
<evidence type="ECO:0000313" key="5">
    <source>
        <dbReference type="EMBL" id="KAF0906027.1"/>
    </source>
</evidence>
<dbReference type="InterPro" id="IPR036047">
    <property type="entry name" value="F-box-like_dom_sf"/>
</dbReference>
<feature type="domain" description="FBD" evidence="3">
    <location>
        <begin position="411"/>
        <end position="453"/>
    </location>
</feature>
<evidence type="ECO:0000259" key="4">
    <source>
        <dbReference type="Pfam" id="PF24758"/>
    </source>
</evidence>
<dbReference type="PANTHER" id="PTHR32141">
    <property type="match status" value="1"/>
</dbReference>
<gene>
    <name evidence="5" type="ORF">E2562_009043</name>
</gene>
<dbReference type="CDD" id="cd22160">
    <property type="entry name" value="F-box_AtFBL13-like"/>
    <property type="match status" value="1"/>
</dbReference>
<sequence length="511" mass="56071">MNRPTYGDAYDSGRHEAETPAARRHGLDPGTLGPNEEMVLRFLYYSLPEPPVSAVASPSWASDEGGGGVGVDRISVLPDDLLLNIISRLPARDGAHTTALSSRWRRLWRSAPIVLIDTHLLQGGAAAEGRRPPRDGSVSRAVTSAVSAALEAHQGPFPFVSLTCSFLQQADHDVIGRWVHLLATKGVDELVLVNRPWLVHWLFLPVELFVSCSSLRRLCLGTWLFPDTRHLPRGATTFLKLRDLVLGCSIIFVDFFDFVLAASPELEILTHVGSATASARLASRSLRCAQFCISAVDDVRKINLLRCVLVRIRIGHAPQLRVLGYLEPGVQTLRIGNTTIEVGTKPSPATTVPSVQVLALAVPFHIAIRVNITPSFLRCFPNVETLHVESKRFLETTGDINDNPNFWNETGRIECIQSHLRTMIFHGFGGEDCEFAFLMFIAENARVLETMVILFEDGLREAVGATALCSAKWTSGESKARFVASRLSGIGIAWSLKAAADFSFDDPFLCL</sequence>
<dbReference type="InterPro" id="IPR055411">
    <property type="entry name" value="LRR_FXL15/At3g58940/PEG3-like"/>
</dbReference>
<dbReference type="AlphaFoldDB" id="A0A6G1D141"/>
<dbReference type="Pfam" id="PF08387">
    <property type="entry name" value="FBD"/>
    <property type="match status" value="1"/>
</dbReference>
<dbReference type="EMBL" id="SPHZ02000007">
    <property type="protein sequence ID" value="KAF0906027.1"/>
    <property type="molecule type" value="Genomic_DNA"/>
</dbReference>
<feature type="region of interest" description="Disordered" evidence="1">
    <location>
        <begin position="1"/>
        <end position="32"/>
    </location>
</feature>
<reference evidence="5 6" key="1">
    <citation type="submission" date="2019-11" db="EMBL/GenBank/DDBJ databases">
        <title>Whole genome sequence of Oryza granulata.</title>
        <authorList>
            <person name="Li W."/>
        </authorList>
    </citation>
    <scope>NUCLEOTIDE SEQUENCE [LARGE SCALE GENOMIC DNA]</scope>
    <source>
        <strain evidence="6">cv. Menghai</strain>
        <tissue evidence="5">Leaf</tissue>
    </source>
</reference>
<proteinExistence type="predicted"/>
<dbReference type="Pfam" id="PF24758">
    <property type="entry name" value="LRR_At5g56370"/>
    <property type="match status" value="1"/>
</dbReference>
<feature type="domain" description="F-box/LRR-repeat protein 15/At3g58940/PEG3-like LRR" evidence="4">
    <location>
        <begin position="176"/>
        <end position="388"/>
    </location>
</feature>
<evidence type="ECO:0000313" key="6">
    <source>
        <dbReference type="Proteomes" id="UP000479710"/>
    </source>
</evidence>
<dbReference type="InterPro" id="IPR001810">
    <property type="entry name" value="F-box_dom"/>
</dbReference>
<feature type="domain" description="F-box" evidence="2">
    <location>
        <begin position="74"/>
        <end position="112"/>
    </location>
</feature>
<dbReference type="InterPro" id="IPR055302">
    <property type="entry name" value="F-box_dom-containing"/>
</dbReference>
<comment type="caution">
    <text evidence="5">The sequence shown here is derived from an EMBL/GenBank/DDBJ whole genome shotgun (WGS) entry which is preliminary data.</text>
</comment>
<dbReference type="SUPFAM" id="SSF81383">
    <property type="entry name" value="F-box domain"/>
    <property type="match status" value="1"/>
</dbReference>
<dbReference type="InterPro" id="IPR053781">
    <property type="entry name" value="F-box_AtFBL13-like"/>
</dbReference>
<organism evidence="5 6">
    <name type="scientific">Oryza meyeriana var. granulata</name>
    <dbReference type="NCBI Taxonomy" id="110450"/>
    <lineage>
        <taxon>Eukaryota</taxon>
        <taxon>Viridiplantae</taxon>
        <taxon>Streptophyta</taxon>
        <taxon>Embryophyta</taxon>
        <taxon>Tracheophyta</taxon>
        <taxon>Spermatophyta</taxon>
        <taxon>Magnoliopsida</taxon>
        <taxon>Liliopsida</taxon>
        <taxon>Poales</taxon>
        <taxon>Poaceae</taxon>
        <taxon>BOP clade</taxon>
        <taxon>Oryzoideae</taxon>
        <taxon>Oryzeae</taxon>
        <taxon>Oryzinae</taxon>
        <taxon>Oryza</taxon>
        <taxon>Oryza meyeriana</taxon>
    </lineage>
</organism>
<accession>A0A6G1D141</accession>
<dbReference type="OrthoDB" id="670520at2759"/>
<dbReference type="PANTHER" id="PTHR32141:SF105">
    <property type="entry name" value="OS02G0178200 PROTEIN"/>
    <property type="match status" value="1"/>
</dbReference>
<dbReference type="InterPro" id="IPR006566">
    <property type="entry name" value="FBD"/>
</dbReference>
<evidence type="ECO:0000256" key="1">
    <source>
        <dbReference type="SAM" id="MobiDB-lite"/>
    </source>
</evidence>
<dbReference type="Gene3D" id="1.20.1280.50">
    <property type="match status" value="1"/>
</dbReference>
<dbReference type="Proteomes" id="UP000479710">
    <property type="component" value="Unassembled WGS sequence"/>
</dbReference>
<protein>
    <submittedName>
        <fullName evidence="5">Uncharacterized protein</fullName>
    </submittedName>
</protein>
<keyword evidence="6" id="KW-1185">Reference proteome</keyword>
<dbReference type="Pfam" id="PF00646">
    <property type="entry name" value="F-box"/>
    <property type="match status" value="1"/>
</dbReference>
<name>A0A6G1D141_9ORYZ</name>